<organism evidence="7 8">
    <name type="scientific">Tritrichomonas foetus</name>
    <dbReference type="NCBI Taxonomy" id="1144522"/>
    <lineage>
        <taxon>Eukaryota</taxon>
        <taxon>Metamonada</taxon>
        <taxon>Parabasalia</taxon>
        <taxon>Tritrichomonadida</taxon>
        <taxon>Tritrichomonadidae</taxon>
        <taxon>Tritrichomonas</taxon>
    </lineage>
</organism>
<protein>
    <recommendedName>
        <fullName evidence="6">FYVE-type domain-containing protein</fullName>
    </recommendedName>
</protein>
<proteinExistence type="predicted"/>
<dbReference type="GeneID" id="94830695"/>
<dbReference type="Gene3D" id="3.30.40.10">
    <property type="entry name" value="Zinc/RING finger domain, C3HC4 (zinc finger)"/>
    <property type="match status" value="1"/>
</dbReference>
<comment type="caution">
    <text evidence="7">The sequence shown here is derived from an EMBL/GenBank/DDBJ whole genome shotgun (WGS) entry which is preliminary data.</text>
</comment>
<evidence type="ECO:0000259" key="6">
    <source>
        <dbReference type="PROSITE" id="PS50178"/>
    </source>
</evidence>
<sequence>MVDLQESAFDDDFFVYYEHFERVASGNHKNPRLSDSVDPLSCPLCKKPFGILTFKHNCSGCGMPFCSDCVIKRGSKELCHCCTAVEKKNLKNFDEIKSLQALRDNKMAAKYHELPPLQVAVLFFLNFFKSKKHIDYHEYAIITLYKYRKSYISNPIVQVVQQAIYSHIVSCRQCKKLNILIDLFCDISVIQHKNLKKFDFELDLIESLLDIQNPRVSAATARLCLLLVQERLFDPDRHFLIEIIHSGNKMSIAFATAAIAHKFATPTLFEESQPSVLQYNPDHVPDLVKNVISLFDGRPSTSTAAQYFGSIILLKLSESEAGASELSKYFPLINVINSLCLFCPNQLGLSRNEGKIAVYLARMVKNLWRFCEKSANKDKLINAFFSSVLGFIFDVTERRLGYDNFSHLCIVQSIALELVDDIATLEQFREALLSPYFQDRFKEMKLERRTSNDVSNQEKIDFLNDHAHMMEQLTQEQVLQIREREKENMRIRQELADSQAMIAAKETECLSLKRQLESLRVSSENLTSSNKNAFQAKDSEIQKLKSEIEAKSNEINALTAIVSAKQQEIDTQRESLQQTSDEQTKKLVEIKDNEIAAHKKIADEKSRIIEDKEKELQDKQNLIATRENELTEKLKEIEEKTKRINELEAKLEERTKEINARDSEISRLNEVVKSKEEEIEAQNNGFSRKDLANTIEIDEFKKKLSQKEEELQSYSKKFAGLAETWTKTAEYIVENEEKDTPLDELVKMPIL</sequence>
<keyword evidence="1" id="KW-0479">Metal-binding</keyword>
<dbReference type="EMBL" id="MLAK01001348">
    <property type="protein sequence ID" value="OHS94091.1"/>
    <property type="molecule type" value="Genomic_DNA"/>
</dbReference>
<dbReference type="SUPFAM" id="SSF57903">
    <property type="entry name" value="FYVE/PHD zinc finger"/>
    <property type="match status" value="1"/>
</dbReference>
<dbReference type="InterPro" id="IPR011011">
    <property type="entry name" value="Znf_FYVE_PHD"/>
</dbReference>
<evidence type="ECO:0000256" key="5">
    <source>
        <dbReference type="SAM" id="Coils"/>
    </source>
</evidence>
<reference evidence="7" key="1">
    <citation type="submission" date="2016-10" db="EMBL/GenBank/DDBJ databases">
        <authorList>
            <person name="Benchimol M."/>
            <person name="Almeida L.G."/>
            <person name="Vasconcelos A.T."/>
            <person name="Perreira-Neves A."/>
            <person name="Rosa I.A."/>
            <person name="Tasca T."/>
            <person name="Bogo M.R."/>
            <person name="de Souza W."/>
        </authorList>
    </citation>
    <scope>NUCLEOTIDE SEQUENCE [LARGE SCALE GENOMIC DNA]</scope>
    <source>
        <strain evidence="7">K</strain>
    </source>
</reference>
<dbReference type="Proteomes" id="UP000179807">
    <property type="component" value="Unassembled WGS sequence"/>
</dbReference>
<feature type="coiled-coil region" evidence="5">
    <location>
        <begin position="534"/>
        <end position="724"/>
    </location>
</feature>
<name>A0A1J4J8S7_9EUKA</name>
<dbReference type="PROSITE" id="PS50178">
    <property type="entry name" value="ZF_FYVE"/>
    <property type="match status" value="1"/>
</dbReference>
<gene>
    <name evidence="7" type="ORF">TRFO_11348</name>
</gene>
<dbReference type="CDD" id="cd00065">
    <property type="entry name" value="FYVE_like_SF"/>
    <property type="match status" value="1"/>
</dbReference>
<evidence type="ECO:0000313" key="8">
    <source>
        <dbReference type="Proteomes" id="UP000179807"/>
    </source>
</evidence>
<evidence type="ECO:0000313" key="7">
    <source>
        <dbReference type="EMBL" id="OHS94091.1"/>
    </source>
</evidence>
<evidence type="ECO:0000256" key="4">
    <source>
        <dbReference type="PROSITE-ProRule" id="PRU00091"/>
    </source>
</evidence>
<keyword evidence="8" id="KW-1185">Reference proteome</keyword>
<keyword evidence="2 4" id="KW-0863">Zinc-finger</keyword>
<dbReference type="RefSeq" id="XP_068347228.1">
    <property type="nucleotide sequence ID" value="XM_068495991.1"/>
</dbReference>
<keyword evidence="3" id="KW-0862">Zinc</keyword>
<dbReference type="OrthoDB" id="248092at2759"/>
<dbReference type="VEuPathDB" id="TrichDB:TRFO_11348"/>
<evidence type="ECO:0000256" key="1">
    <source>
        <dbReference type="ARBA" id="ARBA00022723"/>
    </source>
</evidence>
<evidence type="ECO:0000256" key="3">
    <source>
        <dbReference type="ARBA" id="ARBA00022833"/>
    </source>
</evidence>
<evidence type="ECO:0000256" key="2">
    <source>
        <dbReference type="ARBA" id="ARBA00022771"/>
    </source>
</evidence>
<feature type="domain" description="FYVE-type" evidence="6">
    <location>
        <begin position="36"/>
        <end position="69"/>
    </location>
</feature>
<keyword evidence="5" id="KW-0175">Coiled coil</keyword>
<dbReference type="InterPro" id="IPR017455">
    <property type="entry name" value="Znf_FYVE-rel"/>
</dbReference>
<accession>A0A1J4J8S7</accession>
<dbReference type="GO" id="GO:0008270">
    <property type="term" value="F:zinc ion binding"/>
    <property type="evidence" value="ECO:0007669"/>
    <property type="project" value="UniProtKB-KW"/>
</dbReference>
<dbReference type="InterPro" id="IPR013083">
    <property type="entry name" value="Znf_RING/FYVE/PHD"/>
</dbReference>
<dbReference type="AlphaFoldDB" id="A0A1J4J8S7"/>